<name>A0ABD0M8P7_9CAEN</name>
<dbReference type="PANTHER" id="PTHR47595:SF1">
    <property type="entry name" value="MYB_SANT-LIKE DNA-BINDING DOMAIN-CONTAINING PROTEIN"/>
    <property type="match status" value="1"/>
</dbReference>
<reference evidence="4 5" key="1">
    <citation type="journal article" date="2023" name="Sci. Data">
        <title>Genome assembly of the Korean intertidal mud-creeper Batillaria attramentaria.</title>
        <authorList>
            <person name="Patra A.K."/>
            <person name="Ho P.T."/>
            <person name="Jun S."/>
            <person name="Lee S.J."/>
            <person name="Kim Y."/>
            <person name="Won Y.J."/>
        </authorList>
    </citation>
    <scope>NUCLEOTIDE SEQUENCE [LARGE SCALE GENOMIC DNA]</scope>
    <source>
        <strain evidence="4">Wonlab-2016</strain>
    </source>
</reference>
<protein>
    <recommendedName>
        <fullName evidence="3">Myb/SANT-like DNA-binding domain-containing protein</fullName>
    </recommendedName>
</protein>
<feature type="signal peptide" evidence="2">
    <location>
        <begin position="1"/>
        <end position="18"/>
    </location>
</feature>
<dbReference type="AlphaFoldDB" id="A0ABD0M8P7"/>
<feature type="compositionally biased region" description="Polar residues" evidence="1">
    <location>
        <begin position="231"/>
        <end position="269"/>
    </location>
</feature>
<dbReference type="Pfam" id="PF13837">
    <property type="entry name" value="Myb_DNA-bind_4"/>
    <property type="match status" value="1"/>
</dbReference>
<evidence type="ECO:0000313" key="4">
    <source>
        <dbReference type="EMBL" id="KAK7507751.1"/>
    </source>
</evidence>
<proteinExistence type="predicted"/>
<dbReference type="InterPro" id="IPR044822">
    <property type="entry name" value="Myb_DNA-bind_4"/>
</dbReference>
<feature type="compositionally biased region" description="Low complexity" evidence="1">
    <location>
        <begin position="85"/>
        <end position="122"/>
    </location>
</feature>
<dbReference type="PANTHER" id="PTHR47595">
    <property type="entry name" value="HEAT SHOCK 70 KDA PROTEIN 14"/>
    <property type="match status" value="1"/>
</dbReference>
<accession>A0ABD0M8P7</accession>
<evidence type="ECO:0000256" key="1">
    <source>
        <dbReference type="SAM" id="MobiDB-lite"/>
    </source>
</evidence>
<comment type="caution">
    <text evidence="4">The sequence shown here is derived from an EMBL/GenBank/DDBJ whole genome shotgun (WGS) entry which is preliminary data.</text>
</comment>
<dbReference type="Gene3D" id="1.10.10.60">
    <property type="entry name" value="Homeodomain-like"/>
    <property type="match status" value="1"/>
</dbReference>
<sequence>MVKLCYALWLVAVMSLTAQDGNFYARELIQDAQQTFGLQLSSSTLVKIIEGGIGADQEFEDGTLYKPEDLDSQESQPAASHCVGSQPLSSQPLSSQPLISQPSSSQPLISQPSSSQPSSSQPLTQETLCSVRWSHENVLLLIELYRQHRHMFCRTTMKKKDVWRVISQELAKKGVNVSSDMAEKKFSNLKLRHKAIVDNNSATGRANWRWPYYDLMSEVLADDHSVTPPITVSSRSGIKVNTSTEPATPQRPETQQAEPPATASATSRTPGGRKRHRPDASALKECLSTSHEILRDLLKEEKRKNDILEKLVDKLS</sequence>
<keyword evidence="5" id="KW-1185">Reference proteome</keyword>
<dbReference type="Proteomes" id="UP001519460">
    <property type="component" value="Unassembled WGS sequence"/>
</dbReference>
<gene>
    <name evidence="4" type="ORF">BaRGS_00000716</name>
</gene>
<evidence type="ECO:0000259" key="3">
    <source>
        <dbReference type="Pfam" id="PF13837"/>
    </source>
</evidence>
<evidence type="ECO:0000313" key="5">
    <source>
        <dbReference type="Proteomes" id="UP001519460"/>
    </source>
</evidence>
<organism evidence="4 5">
    <name type="scientific">Batillaria attramentaria</name>
    <dbReference type="NCBI Taxonomy" id="370345"/>
    <lineage>
        <taxon>Eukaryota</taxon>
        <taxon>Metazoa</taxon>
        <taxon>Spiralia</taxon>
        <taxon>Lophotrochozoa</taxon>
        <taxon>Mollusca</taxon>
        <taxon>Gastropoda</taxon>
        <taxon>Caenogastropoda</taxon>
        <taxon>Sorbeoconcha</taxon>
        <taxon>Cerithioidea</taxon>
        <taxon>Batillariidae</taxon>
        <taxon>Batillaria</taxon>
    </lineage>
</organism>
<feature type="domain" description="Myb/SANT-like DNA-binding" evidence="3">
    <location>
        <begin position="131"/>
        <end position="218"/>
    </location>
</feature>
<dbReference type="EMBL" id="JACVVK020000003">
    <property type="protein sequence ID" value="KAK7507751.1"/>
    <property type="molecule type" value="Genomic_DNA"/>
</dbReference>
<feature type="region of interest" description="Disordered" evidence="1">
    <location>
        <begin position="231"/>
        <end position="284"/>
    </location>
</feature>
<feature type="region of interest" description="Disordered" evidence="1">
    <location>
        <begin position="67"/>
        <end position="122"/>
    </location>
</feature>
<evidence type="ECO:0000256" key="2">
    <source>
        <dbReference type="SAM" id="SignalP"/>
    </source>
</evidence>
<keyword evidence="2" id="KW-0732">Signal</keyword>
<feature type="chain" id="PRO_5044763507" description="Myb/SANT-like DNA-binding domain-containing protein" evidence="2">
    <location>
        <begin position="19"/>
        <end position="316"/>
    </location>
</feature>